<gene>
    <name evidence="3" type="ORF">M422DRAFT_51761</name>
</gene>
<keyword evidence="4" id="KW-1185">Reference proteome</keyword>
<dbReference type="AlphaFoldDB" id="A0A0C9UZS9"/>
<sequence length="241" mass="27147">MPSTASFETAALIKQNVTYLDMVAVAVLAYDYLLTIDREARLVWPVPWNFGKVLYFLTRYPVFAETFMVLYHQFAVLSPGECTGLFRAIGFGLGIGTLIAESILAVRTWVIWHRNIRIGYILLGSLILCWTPLFYFLKIALYSLVFTTPPHPETPGCFLAKQSRNLYIVFVIVMIFETLVLGLTLLKGVEHFRGTNSTLVSVLYRDGILNYIYLCILSIINVTVLLTAPVSHSPTYAHALP</sequence>
<dbReference type="EMBL" id="KN837195">
    <property type="protein sequence ID" value="KIJ34817.1"/>
    <property type="molecule type" value="Genomic_DNA"/>
</dbReference>
<protein>
    <recommendedName>
        <fullName evidence="2">DUF6533 domain-containing protein</fullName>
    </recommendedName>
</protein>
<evidence type="ECO:0000256" key="1">
    <source>
        <dbReference type="SAM" id="Phobius"/>
    </source>
</evidence>
<dbReference type="Proteomes" id="UP000054279">
    <property type="component" value="Unassembled WGS sequence"/>
</dbReference>
<dbReference type="HOGENOM" id="CLU_035509_11_4_1"/>
<feature type="transmembrane region" description="Helical" evidence="1">
    <location>
        <begin position="118"/>
        <end position="146"/>
    </location>
</feature>
<name>A0A0C9UZS9_SPHS4</name>
<feature type="transmembrane region" description="Helical" evidence="1">
    <location>
        <begin position="166"/>
        <end position="186"/>
    </location>
</feature>
<dbReference type="Pfam" id="PF20151">
    <property type="entry name" value="DUF6533"/>
    <property type="match status" value="1"/>
</dbReference>
<evidence type="ECO:0000259" key="2">
    <source>
        <dbReference type="Pfam" id="PF20151"/>
    </source>
</evidence>
<evidence type="ECO:0000313" key="3">
    <source>
        <dbReference type="EMBL" id="KIJ34817.1"/>
    </source>
</evidence>
<proteinExistence type="predicted"/>
<feature type="transmembrane region" description="Helical" evidence="1">
    <location>
        <begin position="207"/>
        <end position="228"/>
    </location>
</feature>
<evidence type="ECO:0000313" key="4">
    <source>
        <dbReference type="Proteomes" id="UP000054279"/>
    </source>
</evidence>
<feature type="domain" description="DUF6533" evidence="2">
    <location>
        <begin position="19"/>
        <end position="63"/>
    </location>
</feature>
<keyword evidence="1" id="KW-1133">Transmembrane helix</keyword>
<feature type="transmembrane region" description="Helical" evidence="1">
    <location>
        <begin position="16"/>
        <end position="33"/>
    </location>
</feature>
<dbReference type="InterPro" id="IPR045340">
    <property type="entry name" value="DUF6533"/>
</dbReference>
<keyword evidence="1" id="KW-0812">Transmembrane</keyword>
<reference evidence="3 4" key="1">
    <citation type="submission" date="2014-06" db="EMBL/GenBank/DDBJ databases">
        <title>Evolutionary Origins and Diversification of the Mycorrhizal Mutualists.</title>
        <authorList>
            <consortium name="DOE Joint Genome Institute"/>
            <consortium name="Mycorrhizal Genomics Consortium"/>
            <person name="Kohler A."/>
            <person name="Kuo A."/>
            <person name="Nagy L.G."/>
            <person name="Floudas D."/>
            <person name="Copeland A."/>
            <person name="Barry K.W."/>
            <person name="Cichocki N."/>
            <person name="Veneault-Fourrey C."/>
            <person name="LaButti K."/>
            <person name="Lindquist E.A."/>
            <person name="Lipzen A."/>
            <person name="Lundell T."/>
            <person name="Morin E."/>
            <person name="Murat C."/>
            <person name="Riley R."/>
            <person name="Ohm R."/>
            <person name="Sun H."/>
            <person name="Tunlid A."/>
            <person name="Henrissat B."/>
            <person name="Grigoriev I.V."/>
            <person name="Hibbett D.S."/>
            <person name="Martin F."/>
        </authorList>
    </citation>
    <scope>NUCLEOTIDE SEQUENCE [LARGE SCALE GENOMIC DNA]</scope>
    <source>
        <strain evidence="3 4">SS14</strain>
    </source>
</reference>
<dbReference type="OrthoDB" id="3350812at2759"/>
<accession>A0A0C9UZS9</accession>
<organism evidence="3 4">
    <name type="scientific">Sphaerobolus stellatus (strain SS14)</name>
    <dbReference type="NCBI Taxonomy" id="990650"/>
    <lineage>
        <taxon>Eukaryota</taxon>
        <taxon>Fungi</taxon>
        <taxon>Dikarya</taxon>
        <taxon>Basidiomycota</taxon>
        <taxon>Agaricomycotina</taxon>
        <taxon>Agaricomycetes</taxon>
        <taxon>Phallomycetidae</taxon>
        <taxon>Geastrales</taxon>
        <taxon>Sphaerobolaceae</taxon>
        <taxon>Sphaerobolus</taxon>
    </lineage>
</organism>
<keyword evidence="1" id="KW-0472">Membrane</keyword>
<feature type="transmembrane region" description="Helical" evidence="1">
    <location>
        <begin position="84"/>
        <end position="106"/>
    </location>
</feature>